<dbReference type="EMBL" id="CP016199">
    <property type="protein sequence ID" value="ASS37638.1"/>
    <property type="molecule type" value="Genomic_DNA"/>
</dbReference>
<keyword evidence="3" id="KW-1185">Reference proteome</keyword>
<sequence>MDTIKKVGYLIVVGLIIMLILVATGGNNIPTDMSFGIGILISLIGFALAIWEAKTNKPMFYSYGKNWFGGYINNGAFILGVSAGFFATKTMYGIVALGILAVLYVIICTVFKSKNVEAK</sequence>
<evidence type="ECO:0000313" key="3">
    <source>
        <dbReference type="Proteomes" id="UP000214689"/>
    </source>
</evidence>
<keyword evidence="1" id="KW-1133">Transmembrane helix</keyword>
<reference evidence="3" key="1">
    <citation type="submission" date="2016-05" db="EMBL/GenBank/DDBJ databases">
        <authorList>
            <person name="Holder M.E."/>
            <person name="Ajami N.J."/>
            <person name="Petrosino J.F."/>
        </authorList>
    </citation>
    <scope>NUCLEOTIDE SEQUENCE [LARGE SCALE GENOMIC DNA]</scope>
    <source>
        <strain evidence="3">ATCC 700696</strain>
    </source>
</reference>
<evidence type="ECO:0000256" key="1">
    <source>
        <dbReference type="SAM" id="Phobius"/>
    </source>
</evidence>
<dbReference type="Proteomes" id="UP000214689">
    <property type="component" value="Chromosome"/>
</dbReference>
<feature type="transmembrane region" description="Helical" evidence="1">
    <location>
        <begin position="94"/>
        <end position="111"/>
    </location>
</feature>
<feature type="transmembrane region" description="Helical" evidence="1">
    <location>
        <begin position="7"/>
        <end position="27"/>
    </location>
</feature>
<protein>
    <submittedName>
        <fullName evidence="2">Uncharacterized protein</fullName>
    </submittedName>
</protein>
<keyword evidence="1" id="KW-0472">Membrane</keyword>
<feature type="transmembrane region" description="Helical" evidence="1">
    <location>
        <begin position="33"/>
        <end position="51"/>
    </location>
</feature>
<dbReference type="OrthoDB" id="3035694at2"/>
<dbReference type="RefSeq" id="WP_094233868.1">
    <property type="nucleotide sequence ID" value="NZ_CP016199.1"/>
</dbReference>
<proteinExistence type="predicted"/>
<evidence type="ECO:0000313" key="2">
    <source>
        <dbReference type="EMBL" id="ASS37638.1"/>
    </source>
</evidence>
<gene>
    <name evidence="2" type="ORF">AXF17_03675</name>
</gene>
<dbReference type="AlphaFoldDB" id="A0A223ARN8"/>
<organism evidence="2 3">
    <name type="scientific">Mogibacterium pumilum</name>
    <dbReference type="NCBI Taxonomy" id="86332"/>
    <lineage>
        <taxon>Bacteria</taxon>
        <taxon>Bacillati</taxon>
        <taxon>Bacillota</taxon>
        <taxon>Clostridia</taxon>
        <taxon>Peptostreptococcales</taxon>
        <taxon>Anaerovoracaceae</taxon>
        <taxon>Mogibacterium</taxon>
    </lineage>
</organism>
<feature type="transmembrane region" description="Helical" evidence="1">
    <location>
        <begin position="71"/>
        <end position="88"/>
    </location>
</feature>
<keyword evidence="1" id="KW-0812">Transmembrane</keyword>
<name>A0A223ARN8_9FIRM</name>
<accession>A0A223ARN8</accession>